<dbReference type="Pfam" id="PF18312">
    <property type="entry name" value="ScsC_N"/>
    <property type="match status" value="1"/>
</dbReference>
<evidence type="ECO:0000256" key="4">
    <source>
        <dbReference type="ARBA" id="ARBA00023284"/>
    </source>
</evidence>
<dbReference type="Gene3D" id="3.40.30.10">
    <property type="entry name" value="Glutaredoxin"/>
    <property type="match status" value="1"/>
</dbReference>
<dbReference type="PROSITE" id="PS51352">
    <property type="entry name" value="THIOREDOXIN_2"/>
    <property type="match status" value="1"/>
</dbReference>
<dbReference type="PANTHER" id="PTHR13887:SF14">
    <property type="entry name" value="DISULFIDE BOND FORMATION PROTEIN D"/>
    <property type="match status" value="1"/>
</dbReference>
<feature type="domain" description="Thioredoxin" evidence="5">
    <location>
        <begin position="67"/>
        <end position="247"/>
    </location>
</feature>
<accession>A0A3B0RHA0</accession>
<evidence type="ECO:0000259" key="5">
    <source>
        <dbReference type="PROSITE" id="PS51352"/>
    </source>
</evidence>
<dbReference type="InterPro" id="IPR036249">
    <property type="entry name" value="Thioredoxin-like_sf"/>
</dbReference>
<organism evidence="6">
    <name type="scientific">hydrothermal vent metagenome</name>
    <dbReference type="NCBI Taxonomy" id="652676"/>
    <lineage>
        <taxon>unclassified sequences</taxon>
        <taxon>metagenomes</taxon>
        <taxon>ecological metagenomes</taxon>
    </lineage>
</organism>
<evidence type="ECO:0000313" key="6">
    <source>
        <dbReference type="EMBL" id="VAV91177.1"/>
    </source>
</evidence>
<dbReference type="InterPro" id="IPR013766">
    <property type="entry name" value="Thioredoxin_domain"/>
</dbReference>
<name>A0A3B0RHA0_9ZZZZ</name>
<protein>
    <recommendedName>
        <fullName evidence="5">Thioredoxin domain-containing protein</fullName>
    </recommendedName>
</protein>
<dbReference type="PANTHER" id="PTHR13887">
    <property type="entry name" value="GLUTATHIONE S-TRANSFERASE KAPPA"/>
    <property type="match status" value="1"/>
</dbReference>
<keyword evidence="1" id="KW-0732">Signal</keyword>
<dbReference type="GO" id="GO:0016491">
    <property type="term" value="F:oxidoreductase activity"/>
    <property type="evidence" value="ECO:0007669"/>
    <property type="project" value="UniProtKB-KW"/>
</dbReference>
<gene>
    <name evidence="6" type="ORF">MNBD_ALPHA08-370</name>
</gene>
<dbReference type="EMBL" id="UOEC01000088">
    <property type="protein sequence ID" value="VAV91177.1"/>
    <property type="molecule type" value="Genomic_DNA"/>
</dbReference>
<dbReference type="SUPFAM" id="SSF52833">
    <property type="entry name" value="Thioredoxin-like"/>
    <property type="match status" value="1"/>
</dbReference>
<evidence type="ECO:0000256" key="1">
    <source>
        <dbReference type="ARBA" id="ARBA00022729"/>
    </source>
</evidence>
<dbReference type="InterPro" id="IPR001853">
    <property type="entry name" value="DSBA-like_thioredoxin_dom"/>
</dbReference>
<dbReference type="InterPro" id="IPR041205">
    <property type="entry name" value="ScsC_N"/>
</dbReference>
<dbReference type="CDD" id="cd03023">
    <property type="entry name" value="DsbA_Com1_like"/>
    <property type="match status" value="1"/>
</dbReference>
<evidence type="ECO:0000256" key="2">
    <source>
        <dbReference type="ARBA" id="ARBA00023002"/>
    </source>
</evidence>
<keyword evidence="2" id="KW-0560">Oxidoreductase</keyword>
<keyword evidence="4" id="KW-0676">Redox-active center</keyword>
<evidence type="ECO:0000256" key="3">
    <source>
        <dbReference type="ARBA" id="ARBA00023157"/>
    </source>
</evidence>
<keyword evidence="3" id="KW-1015">Disulfide bond</keyword>
<dbReference type="Pfam" id="PF01323">
    <property type="entry name" value="DSBA"/>
    <property type="match status" value="1"/>
</dbReference>
<proteinExistence type="predicted"/>
<reference evidence="6" key="1">
    <citation type="submission" date="2018-06" db="EMBL/GenBank/DDBJ databases">
        <authorList>
            <person name="Zhirakovskaya E."/>
        </authorList>
    </citation>
    <scope>NUCLEOTIDE SEQUENCE</scope>
</reference>
<dbReference type="AlphaFoldDB" id="A0A3B0RHA0"/>
<sequence length="254" mass="27910">MLSRLKTLGISLALLITMLVPAMGQTTQFNPEQRKEMGEIVRQYLMTNPEVLRDAFRELERKDAIAKAAGEKAAVQSMASDIFRFKGDHVVGNPDGDVTVVEFMDYNCPYCKRALVDVEKLIENDKNVRVVMKEFPILGESSTFASRAAIASRAQGKYWEFHLALMRKRGSATEASVLKAAKQVGLDVAKLRKDMDAPEVSEIIQRNYAIAQALNINGTPAFVIAENILAGAVGYDALTSAVTKVRENGGCSFC</sequence>